<name>A0AAD9F1T9_DISEL</name>
<dbReference type="EMBL" id="JASDAP010000021">
    <property type="protein sequence ID" value="KAK1885216.1"/>
    <property type="molecule type" value="Genomic_DNA"/>
</dbReference>
<proteinExistence type="predicted"/>
<feature type="non-terminal residue" evidence="1">
    <location>
        <position position="1"/>
    </location>
</feature>
<comment type="caution">
    <text evidence="1">The sequence shown here is derived from an EMBL/GenBank/DDBJ whole genome shotgun (WGS) entry which is preliminary data.</text>
</comment>
<evidence type="ECO:0000313" key="1">
    <source>
        <dbReference type="EMBL" id="KAK1885216.1"/>
    </source>
</evidence>
<feature type="non-terminal residue" evidence="1">
    <location>
        <position position="99"/>
    </location>
</feature>
<reference evidence="1" key="1">
    <citation type="submission" date="2023-04" db="EMBL/GenBank/DDBJ databases">
        <title>Chromosome-level genome of Chaenocephalus aceratus.</title>
        <authorList>
            <person name="Park H."/>
        </authorList>
    </citation>
    <scope>NUCLEOTIDE SEQUENCE</scope>
    <source>
        <strain evidence="1">DE</strain>
        <tissue evidence="1">Muscle</tissue>
    </source>
</reference>
<accession>A0AAD9F1T9</accession>
<dbReference type="AlphaFoldDB" id="A0AAD9F1T9"/>
<keyword evidence="2" id="KW-1185">Reference proteome</keyword>
<sequence>GDRVIKENLKTTQFPPLTRHCAHTVLTLAKAQKWSRHSCINLSTLMIGRAMRGDAHLKGHSRRSQTQIRQQGFKPGQVTLSAVTLIEPWPLYAAVTVWL</sequence>
<protein>
    <submittedName>
        <fullName evidence="1">Erythronate-4-phosphate dehydrogenase</fullName>
    </submittedName>
</protein>
<evidence type="ECO:0000313" key="2">
    <source>
        <dbReference type="Proteomes" id="UP001228049"/>
    </source>
</evidence>
<organism evidence="1 2">
    <name type="scientific">Dissostichus eleginoides</name>
    <name type="common">Patagonian toothfish</name>
    <name type="synonym">Dissostichus amissus</name>
    <dbReference type="NCBI Taxonomy" id="100907"/>
    <lineage>
        <taxon>Eukaryota</taxon>
        <taxon>Metazoa</taxon>
        <taxon>Chordata</taxon>
        <taxon>Craniata</taxon>
        <taxon>Vertebrata</taxon>
        <taxon>Euteleostomi</taxon>
        <taxon>Actinopterygii</taxon>
        <taxon>Neopterygii</taxon>
        <taxon>Teleostei</taxon>
        <taxon>Neoteleostei</taxon>
        <taxon>Acanthomorphata</taxon>
        <taxon>Eupercaria</taxon>
        <taxon>Perciformes</taxon>
        <taxon>Notothenioidei</taxon>
        <taxon>Nototheniidae</taxon>
        <taxon>Dissostichus</taxon>
    </lineage>
</organism>
<gene>
    <name evidence="1" type="ORF">KUDE01_031411</name>
</gene>
<dbReference type="Proteomes" id="UP001228049">
    <property type="component" value="Unassembled WGS sequence"/>
</dbReference>